<protein>
    <submittedName>
        <fullName evidence="3">Uncharacterized protein</fullName>
    </submittedName>
</protein>
<keyword evidence="4" id="KW-1185">Reference proteome</keyword>
<evidence type="ECO:0000313" key="3">
    <source>
        <dbReference type="EMBL" id="MDC0716150.1"/>
    </source>
</evidence>
<proteinExistence type="predicted"/>
<keyword evidence="2" id="KW-0732">Signal</keyword>
<feature type="region of interest" description="Disordered" evidence="1">
    <location>
        <begin position="33"/>
        <end position="169"/>
    </location>
</feature>
<organism evidence="3 4">
    <name type="scientific">Nannocystis bainbridge</name>
    <dbReference type="NCBI Taxonomy" id="2995303"/>
    <lineage>
        <taxon>Bacteria</taxon>
        <taxon>Pseudomonadati</taxon>
        <taxon>Myxococcota</taxon>
        <taxon>Polyangia</taxon>
        <taxon>Nannocystales</taxon>
        <taxon>Nannocystaceae</taxon>
        <taxon>Nannocystis</taxon>
    </lineage>
</organism>
<comment type="caution">
    <text evidence="3">The sequence shown here is derived from an EMBL/GenBank/DDBJ whole genome shotgun (WGS) entry which is preliminary data.</text>
</comment>
<accession>A0ABT5DSJ4</accession>
<reference evidence="3 4" key="1">
    <citation type="submission" date="2022-11" db="EMBL/GenBank/DDBJ databases">
        <title>Minimal conservation of predation-associated metabolite biosynthetic gene clusters underscores biosynthetic potential of Myxococcota including descriptions for ten novel species: Archangium lansinium sp. nov., Myxococcus landrumus sp. nov., Nannocystis bai.</title>
        <authorList>
            <person name="Ahearne A."/>
            <person name="Stevens C."/>
            <person name="Dowd S."/>
        </authorList>
    </citation>
    <scope>NUCLEOTIDE SEQUENCE [LARGE SCALE GENOMIC DNA]</scope>
    <source>
        <strain evidence="3 4">BB15-2</strain>
    </source>
</reference>
<sequence>MLCNTSILVSFALMTAGSAALACDLPPAAMLGEDVEESSELERETSGAARNLDAEELDEDAAEGEDAAELEPAGLDPASRMEAEPAGQPDVPLPPAGLDPASRMEAEPTDRPDDPLPPAGLDPASRMEVEPVDLPDDPLPPAGLDPASRMEVEPVDLPDDPLPPNSPLDPRWDVDTSGSNLDPAARAYLDQAGVSDASSIGATMWVDACRVMAHQGAGTFNSGVTRTCSWANVNSGWIIIETAYDVLQNKNGRGSASVSSTNGPVTISSADFGPRFDAAISLAHGAGDAASAKKLELEYQRLNGYSFQFSGAGNQLVASVTANGGLFQGARIEIQARARLLRVH</sequence>
<name>A0ABT5DSJ4_9BACT</name>
<feature type="compositionally biased region" description="Acidic residues" evidence="1">
    <location>
        <begin position="54"/>
        <end position="69"/>
    </location>
</feature>
<evidence type="ECO:0000256" key="2">
    <source>
        <dbReference type="SAM" id="SignalP"/>
    </source>
</evidence>
<feature type="signal peptide" evidence="2">
    <location>
        <begin position="1"/>
        <end position="22"/>
    </location>
</feature>
<gene>
    <name evidence="3" type="ORF">POL25_04555</name>
</gene>
<evidence type="ECO:0000313" key="4">
    <source>
        <dbReference type="Proteomes" id="UP001221686"/>
    </source>
</evidence>
<evidence type="ECO:0000256" key="1">
    <source>
        <dbReference type="SAM" id="MobiDB-lite"/>
    </source>
</evidence>
<feature type="chain" id="PRO_5046822309" evidence="2">
    <location>
        <begin position="23"/>
        <end position="344"/>
    </location>
</feature>
<dbReference type="EMBL" id="JAQNDL010000001">
    <property type="protein sequence ID" value="MDC0716150.1"/>
    <property type="molecule type" value="Genomic_DNA"/>
</dbReference>
<feature type="compositionally biased region" description="Basic and acidic residues" evidence="1">
    <location>
        <begin position="102"/>
        <end position="114"/>
    </location>
</feature>
<dbReference type="RefSeq" id="WP_272084597.1">
    <property type="nucleotide sequence ID" value="NZ_JAQNDL010000001.1"/>
</dbReference>
<dbReference type="Proteomes" id="UP001221686">
    <property type="component" value="Unassembled WGS sequence"/>
</dbReference>